<feature type="transmembrane region" description="Helical" evidence="1">
    <location>
        <begin position="12"/>
        <end position="28"/>
    </location>
</feature>
<feature type="transmembrane region" description="Helical" evidence="1">
    <location>
        <begin position="110"/>
        <end position="135"/>
    </location>
</feature>
<dbReference type="OrthoDB" id="713704at2"/>
<feature type="transmembrane region" description="Helical" evidence="1">
    <location>
        <begin position="34"/>
        <end position="54"/>
    </location>
</feature>
<protein>
    <submittedName>
        <fullName evidence="2">Uncharacterized protein</fullName>
    </submittedName>
</protein>
<evidence type="ECO:0000313" key="3">
    <source>
        <dbReference type="Proteomes" id="UP000319267"/>
    </source>
</evidence>
<proteinExistence type="predicted"/>
<dbReference type="AlphaFoldDB" id="A0A521F9M2"/>
<evidence type="ECO:0000256" key="1">
    <source>
        <dbReference type="SAM" id="Phobius"/>
    </source>
</evidence>
<keyword evidence="1" id="KW-0812">Transmembrane</keyword>
<gene>
    <name evidence="2" type="ORF">SAMN06265220_10725</name>
</gene>
<dbReference type="EMBL" id="FXTQ01000007">
    <property type="protein sequence ID" value="SMO92190.1"/>
    <property type="molecule type" value="Genomic_DNA"/>
</dbReference>
<feature type="transmembrane region" description="Helical" evidence="1">
    <location>
        <begin position="75"/>
        <end position="98"/>
    </location>
</feature>
<reference evidence="2 3" key="1">
    <citation type="submission" date="2017-05" db="EMBL/GenBank/DDBJ databases">
        <authorList>
            <person name="Varghese N."/>
            <person name="Submissions S."/>
        </authorList>
    </citation>
    <scope>NUCLEOTIDE SEQUENCE [LARGE SCALE GENOMIC DNA]</scope>
    <source>
        <strain evidence="2 3">DSM 29982</strain>
    </source>
</reference>
<dbReference type="RefSeq" id="WP_111376252.1">
    <property type="nucleotide sequence ID" value="NZ_CP043612.1"/>
</dbReference>
<organism evidence="2 3">
    <name type="scientific">Flavobacterium nitrogenifigens</name>
    <dbReference type="NCBI Taxonomy" id="1617283"/>
    <lineage>
        <taxon>Bacteria</taxon>
        <taxon>Pseudomonadati</taxon>
        <taxon>Bacteroidota</taxon>
        <taxon>Flavobacteriia</taxon>
        <taxon>Flavobacteriales</taxon>
        <taxon>Flavobacteriaceae</taxon>
        <taxon>Flavobacterium</taxon>
    </lineage>
</organism>
<keyword evidence="3" id="KW-1185">Reference proteome</keyword>
<accession>A0A521F9M2</accession>
<sequence>MDLNERKIKQAAGIFMLAAGLAMAFFDLKSGTRTVGPLIIPAVFIIVALSILFRGISGWFSQAAMLKLLSPKPRYGFLGVFIALLLIFAIPGFLPLFFAAQLKWDIGLSGWIAVCLSAFFALALIHGLIFGAAVSEKRLKLMRKRRNRLSADDRGITVEMPLFDKSCFMAWQSIEAIAYYNYIADSDFTEHYAGYRLYLNAVPIYAKYEKQFWLNRLFPKDSQSRIIDIGDGTECFWEMPKVAAKYLGTKADIETKDAMKSALVSRRTYKSGNKAITSEHWRPNGGGEEEIIFNRSNRILDEIRKSCR</sequence>
<evidence type="ECO:0000313" key="2">
    <source>
        <dbReference type="EMBL" id="SMO92190.1"/>
    </source>
</evidence>
<keyword evidence="1" id="KW-1133">Transmembrane helix</keyword>
<keyword evidence="1" id="KW-0472">Membrane</keyword>
<name>A0A521F9M2_9FLAO</name>
<dbReference type="Proteomes" id="UP000319267">
    <property type="component" value="Unassembled WGS sequence"/>
</dbReference>